<evidence type="ECO:0000256" key="8">
    <source>
        <dbReference type="PIRSR" id="PIRSR001093-1"/>
    </source>
</evidence>
<evidence type="ECO:0000259" key="12">
    <source>
        <dbReference type="Pfam" id="PF14845"/>
    </source>
</evidence>
<dbReference type="InterPro" id="IPR025705">
    <property type="entry name" value="Beta_hexosaminidase_sua/sub"/>
</dbReference>
<dbReference type="PIRSF" id="PIRSF001093">
    <property type="entry name" value="B-hxosamndse_ab_euk"/>
    <property type="match status" value="1"/>
</dbReference>
<keyword evidence="9" id="KW-1015">Disulfide bond</keyword>
<comment type="catalytic activity">
    <reaction evidence="1 7">
        <text>Hydrolysis of terminal non-reducing N-acetyl-D-hexosamine residues in N-acetyl-beta-D-hexosaminides.</text>
        <dbReference type="EC" id="3.2.1.52"/>
    </reaction>
</comment>
<feature type="chain" id="PRO_5010888678" description="Beta-hexosaminidase" evidence="10">
    <location>
        <begin position="19"/>
        <end position="542"/>
    </location>
</feature>
<evidence type="ECO:0000256" key="6">
    <source>
        <dbReference type="ARBA" id="ARBA00023295"/>
    </source>
</evidence>
<keyword evidence="4 7" id="KW-0378">Hydrolase</keyword>
<accession>A0A1W6EW10</accession>
<feature type="disulfide bond" evidence="9">
    <location>
        <begin position="64"/>
        <end position="118"/>
    </location>
</feature>
<evidence type="ECO:0000256" key="5">
    <source>
        <dbReference type="ARBA" id="ARBA00023180"/>
    </source>
</evidence>
<dbReference type="CDD" id="cd06562">
    <property type="entry name" value="GH20_HexA_HexB-like"/>
    <property type="match status" value="1"/>
</dbReference>
<dbReference type="Gene3D" id="3.30.379.10">
    <property type="entry name" value="Chitobiase/beta-hexosaminidase domain 2-like"/>
    <property type="match status" value="1"/>
</dbReference>
<evidence type="ECO:0000313" key="13">
    <source>
        <dbReference type="EMBL" id="ARK19923.1"/>
    </source>
</evidence>
<dbReference type="PANTHER" id="PTHR22600:SF21">
    <property type="entry name" value="BETA-HEXOSAMINIDASE A"/>
    <property type="match status" value="1"/>
</dbReference>
<dbReference type="GO" id="GO:0016020">
    <property type="term" value="C:membrane"/>
    <property type="evidence" value="ECO:0007669"/>
    <property type="project" value="TreeGrafter"/>
</dbReference>
<dbReference type="GO" id="GO:0006689">
    <property type="term" value="P:ganglioside catabolic process"/>
    <property type="evidence" value="ECO:0007669"/>
    <property type="project" value="TreeGrafter"/>
</dbReference>
<dbReference type="SUPFAM" id="SSF55545">
    <property type="entry name" value="beta-N-acetylhexosaminidase-like domain"/>
    <property type="match status" value="1"/>
</dbReference>
<dbReference type="GO" id="GO:0005764">
    <property type="term" value="C:lysosome"/>
    <property type="evidence" value="ECO:0007669"/>
    <property type="project" value="TreeGrafter"/>
</dbReference>
<dbReference type="OrthoDB" id="428480at2759"/>
<dbReference type="FunFam" id="3.20.20.80:FF:000063">
    <property type="entry name" value="Beta-hexosaminidase"/>
    <property type="match status" value="1"/>
</dbReference>
<keyword evidence="5" id="KW-0325">Glycoprotein</keyword>
<evidence type="ECO:0000256" key="9">
    <source>
        <dbReference type="PIRSR" id="PIRSR001093-2"/>
    </source>
</evidence>
<dbReference type="InterPro" id="IPR029019">
    <property type="entry name" value="HEX_eukaryotic_N"/>
</dbReference>
<dbReference type="EMBL" id="KY563514">
    <property type="protein sequence ID" value="ARK19923.1"/>
    <property type="molecule type" value="mRNA"/>
</dbReference>
<evidence type="ECO:0000259" key="11">
    <source>
        <dbReference type="Pfam" id="PF00728"/>
    </source>
</evidence>
<evidence type="ECO:0000256" key="2">
    <source>
        <dbReference type="ARBA" id="ARBA00006285"/>
    </source>
</evidence>
<dbReference type="InterPro" id="IPR017853">
    <property type="entry name" value="GH"/>
</dbReference>
<dbReference type="GO" id="GO:0005975">
    <property type="term" value="P:carbohydrate metabolic process"/>
    <property type="evidence" value="ECO:0007669"/>
    <property type="project" value="InterPro"/>
</dbReference>
<name>A0A1W6EW10_AMPCP</name>
<dbReference type="InterPro" id="IPR015883">
    <property type="entry name" value="Glyco_hydro_20_cat"/>
</dbReference>
<reference evidence="13" key="1">
    <citation type="submission" date="2017-02" db="EMBL/GenBank/DDBJ databases">
        <title>Parasitoid Jewel Wasp Mounts Multi-Pronged Neurochemical Attack to Hijack a Host Brain.</title>
        <authorList>
            <person name="Arvidson R.S."/>
            <person name="Kaiser M."/>
            <person name="Libersat F."/>
            <person name="Adams M.E."/>
        </authorList>
    </citation>
    <scope>NUCLEOTIDE SEQUENCE</scope>
    <source>
        <strain evidence="13">141</strain>
    </source>
</reference>
<dbReference type="SUPFAM" id="SSF51445">
    <property type="entry name" value="(Trans)glycosidases"/>
    <property type="match status" value="1"/>
</dbReference>
<dbReference type="GO" id="GO:0004563">
    <property type="term" value="F:beta-N-acetylhexosaminidase activity"/>
    <property type="evidence" value="ECO:0007669"/>
    <property type="project" value="UniProtKB-EC"/>
</dbReference>
<feature type="active site" description="Proton donor" evidence="8">
    <location>
        <position position="344"/>
    </location>
</feature>
<proteinExistence type="evidence at transcript level"/>
<evidence type="ECO:0000256" key="1">
    <source>
        <dbReference type="ARBA" id="ARBA00001231"/>
    </source>
</evidence>
<protein>
    <recommendedName>
        <fullName evidence="7">Beta-hexosaminidase</fullName>
        <ecNumber evidence="7">3.2.1.52</ecNumber>
    </recommendedName>
</protein>
<feature type="domain" description="Glycoside hydrolase family 20 catalytic" evidence="11">
    <location>
        <begin position="189"/>
        <end position="504"/>
    </location>
</feature>
<evidence type="ECO:0000256" key="10">
    <source>
        <dbReference type="SAM" id="SignalP"/>
    </source>
</evidence>
<evidence type="ECO:0000256" key="7">
    <source>
        <dbReference type="PIRNR" id="PIRNR001093"/>
    </source>
</evidence>
<dbReference type="Pfam" id="PF00728">
    <property type="entry name" value="Glyco_hydro_20"/>
    <property type="match status" value="1"/>
</dbReference>
<dbReference type="EC" id="3.2.1.52" evidence="7"/>
<dbReference type="PANTHER" id="PTHR22600">
    <property type="entry name" value="BETA-HEXOSAMINIDASE"/>
    <property type="match status" value="1"/>
</dbReference>
<evidence type="ECO:0000256" key="3">
    <source>
        <dbReference type="ARBA" id="ARBA00022729"/>
    </source>
</evidence>
<keyword evidence="3 10" id="KW-0732">Signal</keyword>
<comment type="similarity">
    <text evidence="2 7">Belongs to the glycosyl hydrolase 20 family.</text>
</comment>
<organism evidence="13">
    <name type="scientific">Ampulex compressa</name>
    <name type="common">Emerald cockroach wasp</name>
    <dbReference type="NCBI Taxonomy" id="860918"/>
    <lineage>
        <taxon>Eukaryota</taxon>
        <taxon>Metazoa</taxon>
        <taxon>Ecdysozoa</taxon>
        <taxon>Arthropoda</taxon>
        <taxon>Hexapoda</taxon>
        <taxon>Insecta</taxon>
        <taxon>Pterygota</taxon>
        <taxon>Neoptera</taxon>
        <taxon>Endopterygota</taxon>
        <taxon>Hymenoptera</taxon>
        <taxon>Apocrita</taxon>
        <taxon>Aculeata</taxon>
        <taxon>Apoidea</taxon>
        <taxon>Ampulicidae</taxon>
        <taxon>Ampulicini</taxon>
        <taxon>Ampulex</taxon>
    </lineage>
</organism>
<feature type="disulfide bond" evidence="9">
    <location>
        <begin position="297"/>
        <end position="349"/>
    </location>
</feature>
<feature type="domain" description="Beta-hexosaminidase eukaryotic type N-terminal" evidence="12">
    <location>
        <begin position="34"/>
        <end position="165"/>
    </location>
</feature>
<dbReference type="GO" id="GO:0030203">
    <property type="term" value="P:glycosaminoglycan metabolic process"/>
    <property type="evidence" value="ECO:0007669"/>
    <property type="project" value="TreeGrafter"/>
</dbReference>
<evidence type="ECO:0000256" key="4">
    <source>
        <dbReference type="ARBA" id="ARBA00022801"/>
    </source>
</evidence>
<dbReference type="Pfam" id="PF14845">
    <property type="entry name" value="Glycohydro_20b2"/>
    <property type="match status" value="1"/>
</dbReference>
<keyword evidence="6 7" id="KW-0326">Glycosidase</keyword>
<dbReference type="InterPro" id="IPR029018">
    <property type="entry name" value="Hex-like_dom2"/>
</dbReference>
<dbReference type="PRINTS" id="PR00738">
    <property type="entry name" value="GLHYDRLASE20"/>
</dbReference>
<sequence length="542" mass="60985">MWRWAVIGSLLLLGTADSLNSVAGPWVHATQGEIWPQPYSREVHDDFYLLRPSNFAIRIIDKSCDIVTEAVERYKAILLTEARLARKATEGQPRTPVRESPFFKGTLKALDIHLTQPCGENGDHWPHLHMKESYNLSVNNSWDVASLEAESVWGILRGLETFSQILIPSGEGSSLKVKCQNIVDGPKLPHRGLLLDTSRHYLPVSDILLTLDAMSYNKLNVLHWHIVDDNSFPYQSSRYPDLSAKGAYHPTMVYTSSDIQKIIDYARLRGIRVMPEFDTPGHTRSWGLAYPELLTTCYGSSGKPDGKLGPMNPTNPALYEFLRNLFLDIVHDFTDRYVHLGGDEVPFDCWASNPEIIAYMSARNMSKNYALLESEYIAKLLEITDSLNIKSIVWQEVFDNGVVMPSSTVVHVWTGRWQKVLERATKAGHPVLLSACWYLDHIAGGGDWAKFYNCNPLGFPGAANASHLMLGGETCMWGEYVDRNNIHSRIWPRASAPAERLWSRDVDNVKNVAPRLEEHACRMNRRGIAAQPPNGPGFCIAE</sequence>
<dbReference type="Gene3D" id="3.20.20.80">
    <property type="entry name" value="Glycosidases"/>
    <property type="match status" value="1"/>
</dbReference>
<feature type="disulfide bond" evidence="9">
    <location>
        <begin position="521"/>
        <end position="539"/>
    </location>
</feature>
<feature type="signal peptide" evidence="10">
    <location>
        <begin position="1"/>
        <end position="18"/>
    </location>
</feature>
<dbReference type="AlphaFoldDB" id="A0A1W6EW10"/>